<keyword evidence="4" id="KW-0029">Amino-acid transport</keyword>
<feature type="chain" id="PRO_5037056764" evidence="5">
    <location>
        <begin position="21"/>
        <end position="379"/>
    </location>
</feature>
<evidence type="ECO:0000313" key="8">
    <source>
        <dbReference type="Proteomes" id="UP000637002"/>
    </source>
</evidence>
<keyword evidence="3 5" id="KW-0732">Signal</keyword>
<keyword evidence="2" id="KW-0813">Transport</keyword>
<dbReference type="EMBL" id="BMGG01000010">
    <property type="protein sequence ID" value="GGC86993.1"/>
    <property type="molecule type" value="Genomic_DNA"/>
</dbReference>
<dbReference type="AlphaFoldDB" id="A0A916UT19"/>
<dbReference type="GO" id="GO:0006865">
    <property type="term" value="P:amino acid transport"/>
    <property type="evidence" value="ECO:0007669"/>
    <property type="project" value="UniProtKB-KW"/>
</dbReference>
<dbReference type="PRINTS" id="PR00337">
    <property type="entry name" value="LEUILEVALBP"/>
</dbReference>
<comment type="caution">
    <text evidence="7">The sequence shown here is derived from an EMBL/GenBank/DDBJ whole genome shotgun (WGS) entry which is preliminary data.</text>
</comment>
<evidence type="ECO:0000313" key="7">
    <source>
        <dbReference type="EMBL" id="GGC86993.1"/>
    </source>
</evidence>
<organism evidence="7 8">
    <name type="scientific">Chelatococcus reniformis</name>
    <dbReference type="NCBI Taxonomy" id="1494448"/>
    <lineage>
        <taxon>Bacteria</taxon>
        <taxon>Pseudomonadati</taxon>
        <taxon>Pseudomonadota</taxon>
        <taxon>Alphaproteobacteria</taxon>
        <taxon>Hyphomicrobiales</taxon>
        <taxon>Chelatococcaceae</taxon>
        <taxon>Chelatococcus</taxon>
    </lineage>
</organism>
<evidence type="ECO:0000256" key="5">
    <source>
        <dbReference type="SAM" id="SignalP"/>
    </source>
</evidence>
<sequence length="379" mass="39974">MKPIRALVCAVLMAPGLATAARSEILIGSVLSTTGPASFLGEPEKQTLEVYAKRINDAGGVNGEKIRLIIYDDGSDASNSRTFATRLVEQDQVVAVVGGTGTGNSLAMIPVFEEAGIPFVSLSGGVDIIDPVRKWVFKPPHTDRMACAKIFTDLKQRGLTNAAFIAGQGGYAKSMVTQCRSVAGQYGIKILAEESYGPRDSDMTAQLTRIKALPGLKAVINADIGQGPAIVTRNAAQINLGMPLYQSHGAATQGYLELAGPAAEGVRLPGPSLLVAEQLPDSDPQKKVLLDYTAVIEKATGKPVGTFGGYAHDGLLLLVDAMKRAGSADPAKVRDQLEKTKGYVATVGIITMSPTDHLGIDLSAFRMLEVKRGKWAVVD</sequence>
<gene>
    <name evidence="7" type="ORF">GCM10010994_51160</name>
</gene>
<dbReference type="SUPFAM" id="SSF53822">
    <property type="entry name" value="Periplasmic binding protein-like I"/>
    <property type="match status" value="1"/>
</dbReference>
<name>A0A916UT19_9HYPH</name>
<proteinExistence type="inferred from homology"/>
<protein>
    <submittedName>
        <fullName evidence="7">ABC transporter substrate-binding protein</fullName>
    </submittedName>
</protein>
<evidence type="ECO:0000256" key="3">
    <source>
        <dbReference type="ARBA" id="ARBA00022729"/>
    </source>
</evidence>
<dbReference type="CDD" id="cd06333">
    <property type="entry name" value="PBP1_ABC_RPA1789-like"/>
    <property type="match status" value="1"/>
</dbReference>
<accession>A0A916UT19</accession>
<dbReference type="Gene3D" id="3.40.50.2300">
    <property type="match status" value="2"/>
</dbReference>
<reference evidence="7" key="2">
    <citation type="submission" date="2020-09" db="EMBL/GenBank/DDBJ databases">
        <authorList>
            <person name="Sun Q."/>
            <person name="Zhou Y."/>
        </authorList>
    </citation>
    <scope>NUCLEOTIDE SEQUENCE</scope>
    <source>
        <strain evidence="7">CGMCC 1.12919</strain>
    </source>
</reference>
<dbReference type="InterPro" id="IPR000709">
    <property type="entry name" value="Leu_Ile_Val-bd"/>
</dbReference>
<dbReference type="InterPro" id="IPR028082">
    <property type="entry name" value="Peripla_BP_I"/>
</dbReference>
<evidence type="ECO:0000256" key="2">
    <source>
        <dbReference type="ARBA" id="ARBA00022448"/>
    </source>
</evidence>
<feature type="domain" description="Leucine-binding protein" evidence="6">
    <location>
        <begin position="25"/>
        <end position="371"/>
    </location>
</feature>
<dbReference type="PANTHER" id="PTHR30483:SF38">
    <property type="entry name" value="BLR7848 PROTEIN"/>
    <property type="match status" value="1"/>
</dbReference>
<dbReference type="PANTHER" id="PTHR30483">
    <property type="entry name" value="LEUCINE-SPECIFIC-BINDING PROTEIN"/>
    <property type="match status" value="1"/>
</dbReference>
<reference evidence="7" key="1">
    <citation type="journal article" date="2014" name="Int. J. Syst. Evol. Microbiol.">
        <title>Complete genome sequence of Corynebacterium casei LMG S-19264T (=DSM 44701T), isolated from a smear-ripened cheese.</title>
        <authorList>
            <consortium name="US DOE Joint Genome Institute (JGI-PGF)"/>
            <person name="Walter F."/>
            <person name="Albersmeier A."/>
            <person name="Kalinowski J."/>
            <person name="Ruckert C."/>
        </authorList>
    </citation>
    <scope>NUCLEOTIDE SEQUENCE</scope>
    <source>
        <strain evidence="7">CGMCC 1.12919</strain>
    </source>
</reference>
<keyword evidence="8" id="KW-1185">Reference proteome</keyword>
<dbReference type="InterPro" id="IPR051010">
    <property type="entry name" value="BCAA_transport"/>
</dbReference>
<evidence type="ECO:0000256" key="4">
    <source>
        <dbReference type="ARBA" id="ARBA00022970"/>
    </source>
</evidence>
<dbReference type="Pfam" id="PF13458">
    <property type="entry name" value="Peripla_BP_6"/>
    <property type="match status" value="1"/>
</dbReference>
<dbReference type="InterPro" id="IPR028081">
    <property type="entry name" value="Leu-bd"/>
</dbReference>
<evidence type="ECO:0000256" key="1">
    <source>
        <dbReference type="ARBA" id="ARBA00010062"/>
    </source>
</evidence>
<dbReference type="RefSeq" id="WP_188612017.1">
    <property type="nucleotide sequence ID" value="NZ_BMGG01000010.1"/>
</dbReference>
<comment type="similarity">
    <text evidence="1">Belongs to the leucine-binding protein family.</text>
</comment>
<dbReference type="Proteomes" id="UP000637002">
    <property type="component" value="Unassembled WGS sequence"/>
</dbReference>
<feature type="signal peptide" evidence="5">
    <location>
        <begin position="1"/>
        <end position="20"/>
    </location>
</feature>
<evidence type="ECO:0000259" key="6">
    <source>
        <dbReference type="Pfam" id="PF13458"/>
    </source>
</evidence>